<evidence type="ECO:0000256" key="1">
    <source>
        <dbReference type="ARBA" id="ARBA00004496"/>
    </source>
</evidence>
<dbReference type="InterPro" id="IPR036873">
    <property type="entry name" value="Rhodanese-like_dom_sf"/>
</dbReference>
<dbReference type="PROSITE" id="PS00683">
    <property type="entry name" value="RHODANESE_2"/>
    <property type="match status" value="1"/>
</dbReference>
<evidence type="ECO:0000256" key="5">
    <source>
        <dbReference type="ARBA" id="ARBA00051793"/>
    </source>
</evidence>
<evidence type="ECO:0000313" key="9">
    <source>
        <dbReference type="Proteomes" id="UP000184533"/>
    </source>
</evidence>
<dbReference type="EMBL" id="FQVC01000003">
    <property type="protein sequence ID" value="SHE82213.1"/>
    <property type="molecule type" value="Genomic_DNA"/>
</dbReference>
<evidence type="ECO:0000256" key="3">
    <source>
        <dbReference type="ARBA" id="ARBA00022679"/>
    </source>
</evidence>
<evidence type="ECO:0000256" key="2">
    <source>
        <dbReference type="ARBA" id="ARBA00022490"/>
    </source>
</evidence>
<keyword evidence="2" id="KW-0963">Cytoplasm</keyword>
<dbReference type="PROSITE" id="PS50206">
    <property type="entry name" value="RHODANESE_3"/>
    <property type="match status" value="2"/>
</dbReference>
<dbReference type="GO" id="GO:0016784">
    <property type="term" value="F:3-mercaptopyruvate sulfurtransferase activity"/>
    <property type="evidence" value="ECO:0007669"/>
    <property type="project" value="UniProtKB-EC"/>
</dbReference>
<dbReference type="InterPro" id="IPR001307">
    <property type="entry name" value="Thiosulphate_STrfase_CS"/>
</dbReference>
<dbReference type="AlphaFoldDB" id="A0A1M4WMC5"/>
<reference evidence="8 9" key="1">
    <citation type="submission" date="2016-11" db="EMBL/GenBank/DDBJ databases">
        <authorList>
            <person name="Jaros S."/>
            <person name="Januszkiewicz K."/>
            <person name="Wedrychowicz H."/>
        </authorList>
    </citation>
    <scope>NUCLEOTIDE SEQUENCE [LARGE SCALE GENOMIC DNA]</scope>
    <source>
        <strain evidence="8 9">DSM 17137</strain>
    </source>
</reference>
<dbReference type="PANTHER" id="PTHR11364">
    <property type="entry name" value="THIOSULFATE SULFERTANSFERASE"/>
    <property type="match status" value="1"/>
</dbReference>
<keyword evidence="4" id="KW-0677">Repeat</keyword>
<dbReference type="InterPro" id="IPR001763">
    <property type="entry name" value="Rhodanese-like_dom"/>
</dbReference>
<feature type="domain" description="Rhodanese" evidence="7">
    <location>
        <begin position="163"/>
        <end position="276"/>
    </location>
</feature>
<sequence length="277" mass="29905">MTTPFVTTDWLAQHMSNPNVVIVDASWHMPAAGRDAHAEYLSGHIPGAVFFDIDAIADTTSELPHMLPAPADFARMVGALGISEGMTIVVYDELGLFSAPRVWWTFKTMGAKDVRILEGGGPKWRAEKRWVENGPVVRAPRQFEPSFNRARVAHFATVRDRSIDRAAQIADARPAPRFNAEVPEPRAGLKSGHIPGSLNVPVSLLTTDGKLKPAAELQALFAERKLDLSKPIITTCGSGITAATLALALEQAGAKTVAVYDGSWTEWGGRADAKVES</sequence>
<accession>A0A1M4WMC5</accession>
<evidence type="ECO:0000259" key="7">
    <source>
        <dbReference type="PROSITE" id="PS50206"/>
    </source>
</evidence>
<dbReference type="CDD" id="cd01449">
    <property type="entry name" value="TST_Repeat_2"/>
    <property type="match status" value="1"/>
</dbReference>
<keyword evidence="8" id="KW-0670">Pyruvate</keyword>
<dbReference type="InterPro" id="IPR045078">
    <property type="entry name" value="TST/MPST-like"/>
</dbReference>
<dbReference type="RefSeq" id="WP_072866483.1">
    <property type="nucleotide sequence ID" value="NZ_FQVC01000003.1"/>
</dbReference>
<evidence type="ECO:0000256" key="6">
    <source>
        <dbReference type="RuleBase" id="RU000507"/>
    </source>
</evidence>
<dbReference type="FunFam" id="3.40.250.10:FF:000001">
    <property type="entry name" value="Sulfurtransferase"/>
    <property type="match status" value="1"/>
</dbReference>
<dbReference type="PANTHER" id="PTHR11364:SF27">
    <property type="entry name" value="SULFURTRANSFERASE"/>
    <property type="match status" value="1"/>
</dbReference>
<dbReference type="CDD" id="cd01448">
    <property type="entry name" value="TST_Repeat_1"/>
    <property type="match status" value="1"/>
</dbReference>
<comment type="subcellular location">
    <subcellularLocation>
        <location evidence="1">Cytoplasm</location>
    </subcellularLocation>
</comment>
<feature type="domain" description="Rhodanese" evidence="7">
    <location>
        <begin position="16"/>
        <end position="133"/>
    </location>
</feature>
<dbReference type="GO" id="GO:0004792">
    <property type="term" value="F:thiosulfate-cyanide sulfurtransferase activity"/>
    <property type="evidence" value="ECO:0007669"/>
    <property type="project" value="InterPro"/>
</dbReference>
<comment type="catalytic activity">
    <reaction evidence="5">
        <text>2-oxo-3-sulfanylpropanoate + [thioredoxin]-dithiol = [thioredoxin]-disulfide + hydrogen sulfide + pyruvate + H(+)</text>
        <dbReference type="Rhea" id="RHEA:21740"/>
        <dbReference type="Rhea" id="RHEA-COMP:10698"/>
        <dbReference type="Rhea" id="RHEA-COMP:10700"/>
        <dbReference type="ChEBI" id="CHEBI:15361"/>
        <dbReference type="ChEBI" id="CHEBI:15378"/>
        <dbReference type="ChEBI" id="CHEBI:29919"/>
        <dbReference type="ChEBI" id="CHEBI:29950"/>
        <dbReference type="ChEBI" id="CHEBI:50058"/>
        <dbReference type="ChEBI" id="CHEBI:57678"/>
        <dbReference type="EC" id="2.8.1.2"/>
    </reaction>
    <physiologicalReaction direction="left-to-right" evidence="5">
        <dbReference type="Rhea" id="RHEA:21741"/>
    </physiologicalReaction>
</comment>
<dbReference type="FunFam" id="3.40.250.10:FF:000015">
    <property type="entry name" value="Sulfurtransferase"/>
    <property type="match status" value="1"/>
</dbReference>
<dbReference type="GO" id="GO:0005737">
    <property type="term" value="C:cytoplasm"/>
    <property type="evidence" value="ECO:0007669"/>
    <property type="project" value="UniProtKB-SubCell"/>
</dbReference>
<keyword evidence="3 6" id="KW-0808">Transferase</keyword>
<proteinExistence type="predicted"/>
<dbReference type="PROSITE" id="PS00380">
    <property type="entry name" value="RHODANESE_1"/>
    <property type="match status" value="1"/>
</dbReference>
<gene>
    <name evidence="8" type="ORF">SAMN02745223_01137</name>
</gene>
<name>A0A1M4WMC5_9HYPH</name>
<dbReference type="SMART" id="SM00450">
    <property type="entry name" value="RHOD"/>
    <property type="match status" value="2"/>
</dbReference>
<evidence type="ECO:0000256" key="4">
    <source>
        <dbReference type="ARBA" id="ARBA00022737"/>
    </source>
</evidence>
<dbReference type="SUPFAM" id="SSF52821">
    <property type="entry name" value="Rhodanese/Cell cycle control phosphatase"/>
    <property type="match status" value="2"/>
</dbReference>
<evidence type="ECO:0000313" key="8">
    <source>
        <dbReference type="EMBL" id="SHE82213.1"/>
    </source>
</evidence>
<organism evidence="8 9">
    <name type="scientific">Devosia limi DSM 17137</name>
    <dbReference type="NCBI Taxonomy" id="1121477"/>
    <lineage>
        <taxon>Bacteria</taxon>
        <taxon>Pseudomonadati</taxon>
        <taxon>Pseudomonadota</taxon>
        <taxon>Alphaproteobacteria</taxon>
        <taxon>Hyphomicrobiales</taxon>
        <taxon>Devosiaceae</taxon>
        <taxon>Devosia</taxon>
    </lineage>
</organism>
<dbReference type="Proteomes" id="UP000184533">
    <property type="component" value="Unassembled WGS sequence"/>
</dbReference>
<protein>
    <recommendedName>
        <fullName evidence="6">Sulfurtransferase</fullName>
    </recommendedName>
</protein>
<dbReference type="Pfam" id="PF00581">
    <property type="entry name" value="Rhodanese"/>
    <property type="match status" value="2"/>
</dbReference>
<dbReference type="Gene3D" id="3.40.250.10">
    <property type="entry name" value="Rhodanese-like domain"/>
    <property type="match status" value="2"/>
</dbReference>
<dbReference type="NCBIfam" id="NF008557">
    <property type="entry name" value="PRK11493.1"/>
    <property type="match status" value="1"/>
</dbReference>